<keyword evidence="2" id="KW-1185">Reference proteome</keyword>
<accession>A0A011MU13</accession>
<dbReference type="AntiFam" id="ANF00156">
    <property type="entry name" value="Shadow ORF (opposite yahK)"/>
</dbReference>
<dbReference type="PATRIC" id="fig|1454001.3.peg.2822"/>
<dbReference type="EMBL" id="JFAX01000017">
    <property type="protein sequence ID" value="EXI66031.1"/>
    <property type="molecule type" value="Genomic_DNA"/>
</dbReference>
<dbReference type="AlphaFoldDB" id="A0A011MU13"/>
<evidence type="ECO:0000313" key="1">
    <source>
        <dbReference type="EMBL" id="EXI66031.1"/>
    </source>
</evidence>
<proteinExistence type="predicted"/>
<evidence type="ECO:0000313" key="2">
    <source>
        <dbReference type="Proteomes" id="UP000020218"/>
    </source>
</evidence>
<protein>
    <submittedName>
        <fullName evidence="1">Uncharacterized protein</fullName>
    </submittedName>
</protein>
<comment type="caution">
    <text evidence="1">The sequence shown here is derived from an EMBL/GenBank/DDBJ whole genome shotgun (WGS) entry which is preliminary data.</text>
</comment>
<name>A0A011MU13_9PROT</name>
<dbReference type="Proteomes" id="UP000020218">
    <property type="component" value="Unassembled WGS sequence"/>
</dbReference>
<reference evidence="1" key="1">
    <citation type="submission" date="2014-02" db="EMBL/GenBank/DDBJ databases">
        <title>Expanding our view of genomic diversity in Candidatus Accumulibacter clades.</title>
        <authorList>
            <person name="Skennerton C.T."/>
            <person name="Barr J.J."/>
            <person name="Slater F.R."/>
            <person name="Bond P.L."/>
            <person name="Tyson G.W."/>
        </authorList>
    </citation>
    <scope>NUCLEOTIDE SEQUENCE [LARGE SCALE GENOMIC DNA]</scope>
</reference>
<gene>
    <name evidence="1" type="ORF">AW08_02770</name>
</gene>
<sequence>MPTTVDHAADARQVTRLEAAHVLANGDHPANDLVPGHAGVDGVVPLAARGVQIRVADAAMENLDLHVVGARVATLQFEWCQLTGAAVGGVCPGLDHGQIPSRVTGWMDVPAAGRGRRCHGPMLSMVRQTAIVQRSARARWTFRRRQVATSGNGHAVEKALMMMKLIAVVRHRRPFSRARVKGACAASVRRDQRIGTVARPGVLAAMTVSGGPG</sequence>
<organism evidence="1 2">
    <name type="scientific">Candidatus Accumulibacter adjunctus</name>
    <dbReference type="NCBI Taxonomy" id="1454001"/>
    <lineage>
        <taxon>Bacteria</taxon>
        <taxon>Pseudomonadati</taxon>
        <taxon>Pseudomonadota</taxon>
        <taxon>Betaproteobacteria</taxon>
        <taxon>Candidatus Accumulibacter</taxon>
    </lineage>
</organism>